<comment type="subcellular location">
    <subcellularLocation>
        <location evidence="1">Cell membrane</location>
        <topology evidence="1">Multi-pass membrane protein</topology>
    </subcellularLocation>
    <subcellularLocation>
        <location evidence="9">Membrane</location>
        <topology evidence="9">Multi-pass membrane protein</topology>
    </subcellularLocation>
</comment>
<reference evidence="16 17" key="1">
    <citation type="submission" date="2020-07" db="EMBL/GenBank/DDBJ databases">
        <title>Sequencing the genomes of 1000 actinobacteria strains.</title>
        <authorList>
            <person name="Klenk H.-P."/>
        </authorList>
    </citation>
    <scope>NUCLEOTIDE SEQUENCE [LARGE SCALE GENOMIC DNA]</scope>
    <source>
        <strain evidence="16 17">DSM 42178</strain>
    </source>
</reference>
<evidence type="ECO:0000259" key="14">
    <source>
        <dbReference type="Pfam" id="PF13244"/>
    </source>
</evidence>
<feature type="domain" description="NADH-Ubiquinone oxidoreductase (complex I) chain 5 N-terminal" evidence="13">
    <location>
        <begin position="67"/>
        <end position="103"/>
    </location>
</feature>
<evidence type="ECO:0000256" key="3">
    <source>
        <dbReference type="ARBA" id="ARBA00022449"/>
    </source>
</evidence>
<evidence type="ECO:0000256" key="11">
    <source>
        <dbReference type="SAM" id="Phobius"/>
    </source>
</evidence>
<dbReference type="GO" id="GO:0005886">
    <property type="term" value="C:plasma membrane"/>
    <property type="evidence" value="ECO:0007669"/>
    <property type="project" value="UniProtKB-SubCell"/>
</dbReference>
<dbReference type="GO" id="GO:0015297">
    <property type="term" value="F:antiporter activity"/>
    <property type="evidence" value="ECO:0007669"/>
    <property type="project" value="UniProtKB-KW"/>
</dbReference>
<gene>
    <name evidence="16" type="ORF">FHU37_001255</name>
</gene>
<feature type="region of interest" description="Disordered" evidence="10">
    <location>
        <begin position="795"/>
        <end position="824"/>
    </location>
</feature>
<feature type="domain" description="MrpA C-terminal/MbhD" evidence="14">
    <location>
        <begin position="638"/>
        <end position="702"/>
    </location>
</feature>
<organism evidence="16 17">
    <name type="scientific">Allostreptomyces psammosilenae</name>
    <dbReference type="NCBI Taxonomy" id="1892865"/>
    <lineage>
        <taxon>Bacteria</taxon>
        <taxon>Bacillati</taxon>
        <taxon>Actinomycetota</taxon>
        <taxon>Actinomycetes</taxon>
        <taxon>Kitasatosporales</taxon>
        <taxon>Streptomycetaceae</taxon>
        <taxon>Allostreptomyces</taxon>
    </lineage>
</organism>
<evidence type="ECO:0000256" key="5">
    <source>
        <dbReference type="ARBA" id="ARBA00022692"/>
    </source>
</evidence>
<dbReference type="EMBL" id="JACBZD010000001">
    <property type="protein sequence ID" value="NYI04312.1"/>
    <property type="molecule type" value="Genomic_DNA"/>
</dbReference>
<dbReference type="Pfam" id="PF00662">
    <property type="entry name" value="Proton_antipo_N"/>
    <property type="match status" value="1"/>
</dbReference>
<evidence type="ECO:0000256" key="4">
    <source>
        <dbReference type="ARBA" id="ARBA00022475"/>
    </source>
</evidence>
<dbReference type="InterPro" id="IPR025383">
    <property type="entry name" value="MrpA_C/MbhD"/>
</dbReference>
<dbReference type="Pfam" id="PF00361">
    <property type="entry name" value="Proton_antipo_M"/>
    <property type="match status" value="1"/>
</dbReference>
<dbReference type="PANTHER" id="PTHR43373:SF1">
    <property type="entry name" value="NA(+)_H(+) ANTIPORTER SUBUNIT A"/>
    <property type="match status" value="1"/>
</dbReference>
<feature type="transmembrane region" description="Helical" evidence="11">
    <location>
        <begin position="268"/>
        <end position="288"/>
    </location>
</feature>
<keyword evidence="8 11" id="KW-0472">Membrane</keyword>
<name>A0A853A1C2_9ACTN</name>
<feature type="transmembrane region" description="Helical" evidence="11">
    <location>
        <begin position="629"/>
        <end position="647"/>
    </location>
</feature>
<dbReference type="InterPro" id="IPR042106">
    <property type="entry name" value="Nuo/plastoQ_OxRdtase_6_NuoJ"/>
</dbReference>
<dbReference type="Proteomes" id="UP000567795">
    <property type="component" value="Unassembled WGS sequence"/>
</dbReference>
<feature type="domain" description="NADH:quinone oxidoreductase/Mrp antiporter transmembrane" evidence="12">
    <location>
        <begin position="126"/>
        <end position="417"/>
    </location>
</feature>
<keyword evidence="6 11" id="KW-1133">Transmembrane helix</keyword>
<feature type="domain" description="MrpA C-terminal/MbhE" evidence="15">
    <location>
        <begin position="717"/>
        <end position="789"/>
    </location>
</feature>
<evidence type="ECO:0000256" key="2">
    <source>
        <dbReference type="ARBA" id="ARBA00022448"/>
    </source>
</evidence>
<feature type="transmembrane region" description="Helical" evidence="11">
    <location>
        <begin position="404"/>
        <end position="426"/>
    </location>
</feature>
<dbReference type="Gene3D" id="1.20.120.1200">
    <property type="entry name" value="NADH-ubiquinone/plastoquinone oxidoreductase chain 6, subunit NuoJ"/>
    <property type="match status" value="1"/>
</dbReference>
<dbReference type="InterPro" id="IPR001516">
    <property type="entry name" value="Proton_antipo_N"/>
</dbReference>
<feature type="compositionally biased region" description="Pro residues" evidence="10">
    <location>
        <begin position="434"/>
        <end position="443"/>
    </location>
</feature>
<dbReference type="RefSeq" id="WP_179813225.1">
    <property type="nucleotide sequence ID" value="NZ_JACBZD010000001.1"/>
</dbReference>
<accession>A0A853A1C2</accession>
<feature type="transmembrane region" description="Helical" evidence="11">
    <location>
        <begin position="159"/>
        <end position="181"/>
    </location>
</feature>
<keyword evidence="3" id="KW-0050">Antiport</keyword>
<feature type="transmembrane region" description="Helical" evidence="11">
    <location>
        <begin position="130"/>
        <end position="147"/>
    </location>
</feature>
<comment type="caution">
    <text evidence="16">The sequence shown here is derived from an EMBL/GenBank/DDBJ whole genome shotgun (WGS) entry which is preliminary data.</text>
</comment>
<feature type="transmembrane region" description="Helical" evidence="11">
    <location>
        <begin position="594"/>
        <end position="617"/>
    </location>
</feature>
<sequence length="824" mass="84350">MLVLLLLPLVLATCVAAPLVKAVGPRAFAVLAVAPATSTLLAALLAPDAVDGTPVLERHTWVPGIGLGLDLRLDTLSLTLTLIATGIGTLVLVYCAGYFDRDAAKLPSFATSLVAFATAMTGLVLADNLLLLYVLWELTTVTSYLLIGYDDRDRSARHAALQALVVTTLGGLAMLAGLITWTVTTGSASLTALLADPPEPTAANSCAAVLVLLGAFTKSAQWPFHFWLPRAMAAPTPVSAYLHAAAMVKAGVYLVARLAPAAAHLAPWRALVLTLGLLTLVWGAWNALRQTDLKLLLAHGTTSQLGLLTAMLGTGTHELALAGAGLLVAHAVFKAPLFLAVGAVDHATGTRDLRRLARLGRHLPLLATAAVAAAAAMAALPPFLAFAAKETALYAWSTGAPGGWWALVATAVGSALTTAYSIRFALPFLTAPPRVGPPPQPRPPHPRRGETEPGAGTRGDGERTGGEGDRPEPGHAVPGHAGAWLVGPVVLLSAAGLALGLLTGAVDSFLAGYAAAFPTPSPYHLALWHGWTLPLAVTALVLAGGVAGHLLTARGRPAEGLALADRAYRHTVTGANKAALRVTAAVQSGSLPRYLAIVLGTLAAALAATAVAVLATGDAAPLRFHLWDTPVQAVAAAGIVVGCVLVVRTDRRLTAVLLAGTVGYELALLFAVHGAPDLALTQFLVETVTLIAFVLVLRRLPRTFSRRPRATRAARLVLAAVAAALLTGTLAAGLNARRAPAVSAEFLARSEPEAHGKEVVNVILVDFRAFDTLGEISVLAVTSIGVASMVMAGSGRSGGRGSGQGDAGGDGGPGPRSGAEGGER</sequence>
<dbReference type="AlphaFoldDB" id="A0A853A1C2"/>
<evidence type="ECO:0000259" key="12">
    <source>
        <dbReference type="Pfam" id="PF00361"/>
    </source>
</evidence>
<feature type="transmembrane region" description="Helical" evidence="11">
    <location>
        <begin position="319"/>
        <end position="344"/>
    </location>
</feature>
<feature type="transmembrane region" description="Helical" evidence="11">
    <location>
        <begin position="76"/>
        <end position="99"/>
    </location>
</feature>
<keyword evidence="7" id="KW-0406">Ion transport</keyword>
<evidence type="ECO:0000313" key="17">
    <source>
        <dbReference type="Proteomes" id="UP000567795"/>
    </source>
</evidence>
<keyword evidence="5 9" id="KW-0812">Transmembrane</keyword>
<dbReference type="Pfam" id="PF13244">
    <property type="entry name" value="MbhD"/>
    <property type="match status" value="1"/>
</dbReference>
<dbReference type="Pfam" id="PF20501">
    <property type="entry name" value="MbhE"/>
    <property type="match status" value="1"/>
</dbReference>
<evidence type="ECO:0000256" key="8">
    <source>
        <dbReference type="ARBA" id="ARBA00023136"/>
    </source>
</evidence>
<evidence type="ECO:0000256" key="6">
    <source>
        <dbReference type="ARBA" id="ARBA00022989"/>
    </source>
</evidence>
<feature type="transmembrane region" description="Helical" evidence="11">
    <location>
        <begin position="365"/>
        <end position="384"/>
    </location>
</feature>
<evidence type="ECO:0000256" key="7">
    <source>
        <dbReference type="ARBA" id="ARBA00023065"/>
    </source>
</evidence>
<dbReference type="PANTHER" id="PTHR43373">
    <property type="entry name" value="NA(+)/H(+) ANTIPORTER SUBUNIT"/>
    <property type="match status" value="1"/>
</dbReference>
<feature type="transmembrane region" description="Helical" evidence="11">
    <location>
        <begin position="295"/>
        <end position="313"/>
    </location>
</feature>
<feature type="compositionally biased region" description="Gly residues" evidence="10">
    <location>
        <begin position="795"/>
        <end position="815"/>
    </location>
</feature>
<evidence type="ECO:0000259" key="15">
    <source>
        <dbReference type="Pfam" id="PF20501"/>
    </source>
</evidence>
<feature type="transmembrane region" description="Helical" evidence="11">
    <location>
        <begin position="716"/>
        <end position="736"/>
    </location>
</feature>
<feature type="transmembrane region" description="Helical" evidence="11">
    <location>
        <begin position="526"/>
        <end position="551"/>
    </location>
</feature>
<dbReference type="InterPro" id="IPR050616">
    <property type="entry name" value="CPA3_Na-H_Antiporter_A"/>
</dbReference>
<feature type="transmembrane region" description="Helical" evidence="11">
    <location>
        <begin position="106"/>
        <end position="124"/>
    </location>
</feature>
<dbReference type="PRINTS" id="PR01434">
    <property type="entry name" value="NADHDHGNASE5"/>
</dbReference>
<evidence type="ECO:0000256" key="10">
    <source>
        <dbReference type="SAM" id="MobiDB-lite"/>
    </source>
</evidence>
<keyword evidence="4" id="KW-1003">Cell membrane</keyword>
<feature type="transmembrane region" description="Helical" evidence="11">
    <location>
        <begin position="654"/>
        <end position="672"/>
    </location>
</feature>
<evidence type="ECO:0000256" key="1">
    <source>
        <dbReference type="ARBA" id="ARBA00004651"/>
    </source>
</evidence>
<feature type="region of interest" description="Disordered" evidence="10">
    <location>
        <begin position="433"/>
        <end position="478"/>
    </location>
</feature>
<feature type="transmembrane region" description="Helical" evidence="11">
    <location>
        <begin position="483"/>
        <end position="506"/>
    </location>
</feature>
<evidence type="ECO:0000256" key="9">
    <source>
        <dbReference type="RuleBase" id="RU000320"/>
    </source>
</evidence>
<dbReference type="InterPro" id="IPR001750">
    <property type="entry name" value="ND/Mrp_TM"/>
</dbReference>
<evidence type="ECO:0000313" key="16">
    <source>
        <dbReference type="EMBL" id="NYI04312.1"/>
    </source>
</evidence>
<feature type="transmembrane region" description="Helical" evidence="11">
    <location>
        <begin position="678"/>
        <end position="696"/>
    </location>
</feature>
<evidence type="ECO:0000259" key="13">
    <source>
        <dbReference type="Pfam" id="PF00662"/>
    </source>
</evidence>
<dbReference type="InterPro" id="IPR046806">
    <property type="entry name" value="MrpA_C/MbhE"/>
</dbReference>
<dbReference type="GO" id="GO:0006811">
    <property type="term" value="P:monoatomic ion transport"/>
    <property type="evidence" value="ECO:0007669"/>
    <property type="project" value="UniProtKB-KW"/>
</dbReference>
<protein>
    <submittedName>
        <fullName evidence="16">Multicomponent Na+:H+ antiporter subunit A</fullName>
    </submittedName>
</protein>
<keyword evidence="17" id="KW-1185">Reference proteome</keyword>
<keyword evidence="2" id="KW-0813">Transport</keyword>
<feature type="compositionally biased region" description="Basic and acidic residues" evidence="10">
    <location>
        <begin position="459"/>
        <end position="473"/>
    </location>
</feature>
<proteinExistence type="predicted"/>